<dbReference type="Gene3D" id="3.10.560.10">
    <property type="entry name" value="Outer membrane lipoprotein wza domain like"/>
    <property type="match status" value="1"/>
</dbReference>
<feature type="signal peptide" evidence="1">
    <location>
        <begin position="1"/>
        <end position="28"/>
    </location>
</feature>
<evidence type="ECO:0000256" key="1">
    <source>
        <dbReference type="SAM" id="SignalP"/>
    </source>
</evidence>
<name>A0AA91U0I4_9GAMM</name>
<reference evidence="3 5" key="1">
    <citation type="submission" date="2017-09" db="EMBL/GenBank/DDBJ databases">
        <title>Bacterial and phytoplankton interrelationship in Kongsfjorden, an Arctic fjord.</title>
        <authorList>
            <person name="Sinha R."/>
            <person name="Krishnan K."/>
        </authorList>
    </citation>
    <scope>NUCLEOTIDE SEQUENCE [LARGE SCALE GENOMIC DNA]</scope>
    <source>
        <strain evidence="3 5">58</strain>
    </source>
</reference>
<organism evidence="3 5">
    <name type="scientific">Halopseudomonas pelagia</name>
    <dbReference type="NCBI Taxonomy" id="553151"/>
    <lineage>
        <taxon>Bacteria</taxon>
        <taxon>Pseudomonadati</taxon>
        <taxon>Pseudomonadota</taxon>
        <taxon>Gammaproteobacteria</taxon>
        <taxon>Pseudomonadales</taxon>
        <taxon>Pseudomonadaceae</taxon>
        <taxon>Halopseudomonas</taxon>
    </lineage>
</organism>
<evidence type="ECO:0000313" key="3">
    <source>
        <dbReference type="EMBL" id="PCC98424.1"/>
    </source>
</evidence>
<gene>
    <name evidence="3" type="ORF">CO192_15760</name>
    <name evidence="4" type="ORF">EAO82_15775</name>
</gene>
<dbReference type="EMBL" id="CP033116">
    <property type="protein sequence ID" value="QFY57696.1"/>
    <property type="molecule type" value="Genomic_DNA"/>
</dbReference>
<dbReference type="Proteomes" id="UP000243750">
    <property type="component" value="Unassembled WGS sequence"/>
</dbReference>
<dbReference type="Proteomes" id="UP000344571">
    <property type="component" value="Chromosome"/>
</dbReference>
<reference evidence="4 6" key="2">
    <citation type="submission" date="2018-10" db="EMBL/GenBank/DDBJ databases">
        <title>Complete genome sequence of Pseudomonas pelagia strain Kongs-67.</title>
        <authorList>
            <person name="Sinha R.K."/>
            <person name="Krishnan K."/>
        </authorList>
    </citation>
    <scope>NUCLEOTIDE SEQUENCE [LARGE SCALE GENOMIC DNA]</scope>
    <source>
        <strain evidence="4 6">Kongs-67</strain>
    </source>
</reference>
<feature type="chain" id="PRO_5041636591" description="Capsule biosynthesis GfcC-like C-terminal domain-containing protein" evidence="1">
    <location>
        <begin position="29"/>
        <end position="272"/>
    </location>
</feature>
<feature type="domain" description="Capsule biosynthesis GfcC-like C-terminal" evidence="2">
    <location>
        <begin position="182"/>
        <end position="264"/>
    </location>
</feature>
<dbReference type="EMBL" id="NWMT01000202">
    <property type="protein sequence ID" value="PCC98424.1"/>
    <property type="molecule type" value="Genomic_DNA"/>
</dbReference>
<sequence length="272" mass="29827">MRLWLKKLGFKPYALVACLACLPGVAQAQVVGADPAANITGVQIGGEVIKPGIYDFPPGARLHDASVTGQINSRAWFLGAALLRESALEEQQRLKVGLLFELNANRIHALALENAELHELVTRLYRAVAAMPVTGRTVAQLDPLQQLILDNNALLESGDRLLYPRKAEQVRVTGAVKADCVLPHDPSWQMHDYLKACQRHPLADRNSAYLIQPNGTWQEYGIAYWNLQPTVVATGAVIYLPTQHNKLSPATRDLNSDMAAMLATQYQLGGSF</sequence>
<evidence type="ECO:0000313" key="6">
    <source>
        <dbReference type="Proteomes" id="UP000344571"/>
    </source>
</evidence>
<dbReference type="InterPro" id="IPR010425">
    <property type="entry name" value="Caps_synth_GfcC-like_C"/>
</dbReference>
<evidence type="ECO:0000313" key="5">
    <source>
        <dbReference type="Proteomes" id="UP000243750"/>
    </source>
</evidence>
<keyword evidence="1" id="KW-0732">Signal</keyword>
<accession>A0AA91U0I4</accession>
<dbReference type="AlphaFoldDB" id="A0AA91U0I4"/>
<proteinExistence type="predicted"/>
<keyword evidence="6" id="KW-1185">Reference proteome</keyword>
<dbReference type="Pfam" id="PF06251">
    <property type="entry name" value="Caps_syn_GfcC_C"/>
    <property type="match status" value="1"/>
</dbReference>
<evidence type="ECO:0000259" key="2">
    <source>
        <dbReference type="Pfam" id="PF06251"/>
    </source>
</evidence>
<evidence type="ECO:0000313" key="4">
    <source>
        <dbReference type="EMBL" id="QFY57696.1"/>
    </source>
</evidence>
<protein>
    <recommendedName>
        <fullName evidence="2">Capsule biosynthesis GfcC-like C-terminal domain-containing protein</fullName>
    </recommendedName>
</protein>
<dbReference type="RefSeq" id="WP_096347506.1">
    <property type="nucleotide sequence ID" value="NZ_CP033116.1"/>
</dbReference>